<dbReference type="InterPro" id="IPR005349">
    <property type="entry name" value="TMEM14"/>
</dbReference>
<evidence type="ECO:0000256" key="5">
    <source>
        <dbReference type="SAM" id="Phobius"/>
    </source>
</evidence>
<sequence>MNIAIIAAIAYGIIALIGGIIGYTQARSTASLISGIISGLLLVAGGVLYLQGQAWGFTLALAVTAILVIVFTIRLVKTRKFMPAGLMLTLGVLTLVMMVLQIGAIA</sequence>
<feature type="transmembrane region" description="Helical" evidence="5">
    <location>
        <begin position="55"/>
        <end position="73"/>
    </location>
</feature>
<dbReference type="PANTHER" id="PTHR12668">
    <property type="entry name" value="TRANSMEMBRANE PROTEIN 14, 15"/>
    <property type="match status" value="1"/>
</dbReference>
<feature type="transmembrane region" description="Helical" evidence="5">
    <location>
        <begin position="85"/>
        <end position="105"/>
    </location>
</feature>
<protein>
    <recommendedName>
        <fullName evidence="8">Small integral membrane protein</fullName>
    </recommendedName>
</protein>
<evidence type="ECO:0000256" key="3">
    <source>
        <dbReference type="ARBA" id="ARBA00022989"/>
    </source>
</evidence>
<dbReference type="InterPro" id="IPR044890">
    <property type="entry name" value="TMEM14_sf"/>
</dbReference>
<comment type="caution">
    <text evidence="6">The sequence shown here is derived from an EMBL/GenBank/DDBJ whole genome shotgun (WGS) entry which is preliminary data.</text>
</comment>
<gene>
    <name evidence="6" type="ORF">BWI75_19360</name>
</gene>
<keyword evidence="4 5" id="KW-0472">Membrane</keyword>
<dbReference type="AlphaFoldDB" id="A0A6N8G253"/>
<dbReference type="PANTHER" id="PTHR12668:SF43">
    <property type="entry name" value="TRANSMEMBRANE PROTEIN 14 HOMOLOG"/>
    <property type="match status" value="1"/>
</dbReference>
<organism evidence="6 7">
    <name type="scientific">Gloeocapsopsis dulcis AAB1 = 1H9</name>
    <dbReference type="NCBI Taxonomy" id="1433147"/>
    <lineage>
        <taxon>Bacteria</taxon>
        <taxon>Bacillati</taxon>
        <taxon>Cyanobacteriota</taxon>
        <taxon>Cyanophyceae</taxon>
        <taxon>Oscillatoriophycideae</taxon>
        <taxon>Chroococcales</taxon>
        <taxon>Chroococcaceae</taxon>
        <taxon>Gloeocapsopsis</taxon>
        <taxon>Gloeocapsopsis dulcis</taxon>
    </lineage>
</organism>
<feature type="transmembrane region" description="Helical" evidence="5">
    <location>
        <begin position="6"/>
        <end position="23"/>
    </location>
</feature>
<dbReference type="OrthoDB" id="468294at2"/>
<comment type="subcellular location">
    <subcellularLocation>
        <location evidence="1">Membrane</location>
    </subcellularLocation>
</comment>
<evidence type="ECO:0000313" key="7">
    <source>
        <dbReference type="Proteomes" id="UP000441797"/>
    </source>
</evidence>
<proteinExistence type="predicted"/>
<dbReference type="Pfam" id="PF03647">
    <property type="entry name" value="Tmemb_14"/>
    <property type="match status" value="1"/>
</dbReference>
<accession>A0A6N8G253</accession>
<dbReference type="Gene3D" id="1.10.10.1740">
    <property type="entry name" value="Transmembrane protein 14-like"/>
    <property type="match status" value="1"/>
</dbReference>
<evidence type="ECO:0008006" key="8">
    <source>
        <dbReference type="Google" id="ProtNLM"/>
    </source>
</evidence>
<dbReference type="GO" id="GO:0016020">
    <property type="term" value="C:membrane"/>
    <property type="evidence" value="ECO:0007669"/>
    <property type="project" value="UniProtKB-SubCell"/>
</dbReference>
<dbReference type="EMBL" id="NAPY01000039">
    <property type="protein sequence ID" value="MUL38427.1"/>
    <property type="molecule type" value="Genomic_DNA"/>
</dbReference>
<evidence type="ECO:0000256" key="2">
    <source>
        <dbReference type="ARBA" id="ARBA00022692"/>
    </source>
</evidence>
<name>A0A6N8G253_9CHRO</name>
<reference evidence="6 7" key="1">
    <citation type="journal article" date="2019" name="Front. Microbiol.">
        <title>Genomic Features for Desiccation Tolerance and Sugar Biosynthesis in the Extremophile Gloeocapsopsis sp. UTEX B3054.</title>
        <authorList>
            <person name="Urrejola C."/>
            <person name="Alcorta J."/>
            <person name="Salas L."/>
            <person name="Vasquez M."/>
            <person name="Polz M.F."/>
            <person name="Vicuna R."/>
            <person name="Diez B."/>
        </authorList>
    </citation>
    <scope>NUCLEOTIDE SEQUENCE [LARGE SCALE GENOMIC DNA]</scope>
    <source>
        <strain evidence="6 7">1H9</strain>
    </source>
</reference>
<evidence type="ECO:0000256" key="1">
    <source>
        <dbReference type="ARBA" id="ARBA00004370"/>
    </source>
</evidence>
<evidence type="ECO:0000256" key="4">
    <source>
        <dbReference type="ARBA" id="ARBA00023136"/>
    </source>
</evidence>
<keyword evidence="2 5" id="KW-0812">Transmembrane</keyword>
<keyword evidence="7" id="KW-1185">Reference proteome</keyword>
<keyword evidence="3 5" id="KW-1133">Transmembrane helix</keyword>
<dbReference type="Proteomes" id="UP000441797">
    <property type="component" value="Unassembled WGS sequence"/>
</dbReference>
<dbReference type="RefSeq" id="WP_105219397.1">
    <property type="nucleotide sequence ID" value="NZ_CAWNSU010000034.1"/>
</dbReference>
<feature type="transmembrane region" description="Helical" evidence="5">
    <location>
        <begin position="30"/>
        <end position="49"/>
    </location>
</feature>
<evidence type="ECO:0000313" key="6">
    <source>
        <dbReference type="EMBL" id="MUL38427.1"/>
    </source>
</evidence>